<protein>
    <submittedName>
        <fullName evidence="1">Uncharacterized protein</fullName>
    </submittedName>
</protein>
<dbReference type="EMBL" id="KZ293687">
    <property type="protein sequence ID" value="PBK85990.1"/>
    <property type="molecule type" value="Genomic_DNA"/>
</dbReference>
<sequence>MSYKSRMPPGEDRIRIPTHARVFLKPQDVTRCLHGGTVCHHDIFVILYHAEWM</sequence>
<organism evidence="1 2">
    <name type="scientific">Armillaria gallica</name>
    <name type="common">Bulbous honey fungus</name>
    <name type="synonym">Armillaria bulbosa</name>
    <dbReference type="NCBI Taxonomy" id="47427"/>
    <lineage>
        <taxon>Eukaryota</taxon>
        <taxon>Fungi</taxon>
        <taxon>Dikarya</taxon>
        <taxon>Basidiomycota</taxon>
        <taxon>Agaricomycotina</taxon>
        <taxon>Agaricomycetes</taxon>
        <taxon>Agaricomycetidae</taxon>
        <taxon>Agaricales</taxon>
        <taxon>Marasmiineae</taxon>
        <taxon>Physalacriaceae</taxon>
        <taxon>Armillaria</taxon>
    </lineage>
</organism>
<evidence type="ECO:0000313" key="1">
    <source>
        <dbReference type="EMBL" id="PBK85990.1"/>
    </source>
</evidence>
<dbReference type="AlphaFoldDB" id="A0A2H3CVX5"/>
<evidence type="ECO:0000313" key="2">
    <source>
        <dbReference type="Proteomes" id="UP000217790"/>
    </source>
</evidence>
<dbReference type="InParanoid" id="A0A2H3CVX5"/>
<keyword evidence="2" id="KW-1185">Reference proteome</keyword>
<reference evidence="2" key="1">
    <citation type="journal article" date="2017" name="Nat. Ecol. Evol.">
        <title>Genome expansion and lineage-specific genetic innovations in the forest pathogenic fungi Armillaria.</title>
        <authorList>
            <person name="Sipos G."/>
            <person name="Prasanna A.N."/>
            <person name="Walter M.C."/>
            <person name="O'Connor E."/>
            <person name="Balint B."/>
            <person name="Krizsan K."/>
            <person name="Kiss B."/>
            <person name="Hess J."/>
            <person name="Varga T."/>
            <person name="Slot J."/>
            <person name="Riley R."/>
            <person name="Boka B."/>
            <person name="Rigling D."/>
            <person name="Barry K."/>
            <person name="Lee J."/>
            <person name="Mihaltcheva S."/>
            <person name="LaButti K."/>
            <person name="Lipzen A."/>
            <person name="Waldron R."/>
            <person name="Moloney N.M."/>
            <person name="Sperisen C."/>
            <person name="Kredics L."/>
            <person name="Vagvoelgyi C."/>
            <person name="Patrignani A."/>
            <person name="Fitzpatrick D."/>
            <person name="Nagy I."/>
            <person name="Doyle S."/>
            <person name="Anderson J.B."/>
            <person name="Grigoriev I.V."/>
            <person name="Gueldener U."/>
            <person name="Muensterkoetter M."/>
            <person name="Nagy L.G."/>
        </authorList>
    </citation>
    <scope>NUCLEOTIDE SEQUENCE [LARGE SCALE GENOMIC DNA]</scope>
    <source>
        <strain evidence="2">Ar21-2</strain>
    </source>
</reference>
<name>A0A2H3CVX5_ARMGA</name>
<proteinExistence type="predicted"/>
<dbReference type="Proteomes" id="UP000217790">
    <property type="component" value="Unassembled WGS sequence"/>
</dbReference>
<accession>A0A2H3CVX5</accession>
<gene>
    <name evidence="1" type="ORF">ARMGADRAFT_1087022</name>
</gene>